<dbReference type="OrthoDB" id="9812272at2"/>
<dbReference type="Pfam" id="PF13167">
    <property type="entry name" value="GTP-bdg_N"/>
    <property type="match status" value="1"/>
</dbReference>
<dbReference type="InterPro" id="IPR027417">
    <property type="entry name" value="P-loop_NTPase"/>
</dbReference>
<dbReference type="RefSeq" id="WP_028599411.1">
    <property type="nucleotide sequence ID" value="NZ_BIMM01000041.1"/>
</dbReference>
<dbReference type="PANTHER" id="PTHR10229">
    <property type="entry name" value="GTP-BINDING PROTEIN HFLX"/>
    <property type="match status" value="1"/>
</dbReference>
<keyword evidence="4 8" id="KW-0460">Magnesium</keyword>
<dbReference type="SUPFAM" id="SSF52540">
    <property type="entry name" value="P-loop containing nucleoside triphosphate hydrolases"/>
    <property type="match status" value="1"/>
</dbReference>
<evidence type="ECO:0000313" key="11">
    <source>
        <dbReference type="EMBL" id="PLT43956.1"/>
    </source>
</evidence>
<dbReference type="FunFam" id="3.40.50.11060:FF:000001">
    <property type="entry name" value="GTPase HflX"/>
    <property type="match status" value="1"/>
</dbReference>
<accession>A0A2N5N0V3</accession>
<keyword evidence="5 6" id="KW-0342">GTP-binding</keyword>
<feature type="binding site" evidence="7">
    <location>
        <begin position="331"/>
        <end position="334"/>
    </location>
    <ligand>
        <name>GTP</name>
        <dbReference type="ChEBI" id="CHEBI:37565"/>
    </ligand>
</feature>
<dbReference type="GO" id="GO:0005737">
    <property type="term" value="C:cytoplasm"/>
    <property type="evidence" value="ECO:0007669"/>
    <property type="project" value="UniProtKB-SubCell"/>
</dbReference>
<evidence type="ECO:0000256" key="6">
    <source>
        <dbReference type="HAMAP-Rule" id="MF_00900"/>
    </source>
</evidence>
<dbReference type="AlphaFoldDB" id="A0A2N5N0V3"/>
<feature type="binding site" evidence="8">
    <location>
        <position position="218"/>
    </location>
    <ligand>
        <name>Mg(2+)</name>
        <dbReference type="ChEBI" id="CHEBI:18420"/>
    </ligand>
</feature>
<comment type="subunit">
    <text evidence="6">Monomer. Associates with the 50S ribosomal subunit.</text>
</comment>
<gene>
    <name evidence="6" type="primary">hflX</name>
    <name evidence="11" type="ORF">B8V81_2387</name>
</gene>
<keyword evidence="3 6" id="KW-0547">Nucleotide-binding</keyword>
<proteinExistence type="inferred from homology"/>
<feature type="binding site" evidence="7">
    <location>
        <begin position="265"/>
        <end position="268"/>
    </location>
    <ligand>
        <name>GTP</name>
        <dbReference type="ChEBI" id="CHEBI:37565"/>
    </ligand>
</feature>
<dbReference type="Proteomes" id="UP000234789">
    <property type="component" value="Unassembled WGS sequence"/>
</dbReference>
<dbReference type="GO" id="GO:0005525">
    <property type="term" value="F:GTP binding"/>
    <property type="evidence" value="ECO:0007669"/>
    <property type="project" value="UniProtKB-UniRule"/>
</dbReference>
<dbReference type="EMBL" id="NFEZ01000004">
    <property type="protein sequence ID" value="PLT43956.1"/>
    <property type="molecule type" value="Genomic_DNA"/>
</dbReference>
<evidence type="ECO:0000256" key="4">
    <source>
        <dbReference type="ARBA" id="ARBA00022842"/>
    </source>
</evidence>
<comment type="subcellular location">
    <subcellularLocation>
        <location evidence="6">Cytoplasm</location>
    </subcellularLocation>
    <text evidence="6">May associate with membranes.</text>
</comment>
<dbReference type="FunFam" id="3.40.50.300:FF:001198">
    <property type="entry name" value="GTPase HflX"/>
    <property type="match status" value="1"/>
</dbReference>
<dbReference type="PANTHER" id="PTHR10229:SF4">
    <property type="entry name" value="GTPASE HFLX"/>
    <property type="match status" value="1"/>
</dbReference>
<dbReference type="InterPro" id="IPR042108">
    <property type="entry name" value="GTPase_HflX_N_sf"/>
</dbReference>
<protein>
    <recommendedName>
        <fullName evidence="6">GTPase HflX</fullName>
    </recommendedName>
    <alternativeName>
        <fullName evidence="6">GTP-binding protein HflX</fullName>
    </alternativeName>
</protein>
<feature type="domain" description="Hflx-type G" evidence="10">
    <location>
        <begin position="205"/>
        <end position="373"/>
    </location>
</feature>
<evidence type="ECO:0000256" key="5">
    <source>
        <dbReference type="ARBA" id="ARBA00023134"/>
    </source>
</evidence>
<feature type="coiled-coil region" evidence="9">
    <location>
        <begin position="164"/>
        <end position="198"/>
    </location>
</feature>
<reference evidence="11 12" key="1">
    <citation type="submission" date="2017-05" db="EMBL/GenBank/DDBJ databases">
        <title>Functional genome analysis of Paenibacillus pasadenensis strain R16: insights on endophytic life style and antifungal activity.</title>
        <authorList>
            <person name="Passera A."/>
            <person name="Marcolungo L."/>
            <person name="Casati P."/>
            <person name="Brasca M."/>
            <person name="Quaglino F."/>
            <person name="Delledonne M."/>
        </authorList>
    </citation>
    <scope>NUCLEOTIDE SEQUENCE [LARGE SCALE GENOMIC DNA]</scope>
    <source>
        <strain evidence="11 12">R16</strain>
    </source>
</reference>
<evidence type="ECO:0000256" key="2">
    <source>
        <dbReference type="ARBA" id="ARBA00022723"/>
    </source>
</evidence>
<comment type="cofactor">
    <cofactor evidence="8">
        <name>Mg(2+)</name>
        <dbReference type="ChEBI" id="CHEBI:18420"/>
    </cofactor>
</comment>
<keyword evidence="12" id="KW-1185">Reference proteome</keyword>
<evidence type="ECO:0000256" key="8">
    <source>
        <dbReference type="PIRSR" id="PIRSR006809-2"/>
    </source>
</evidence>
<dbReference type="GO" id="GO:0003924">
    <property type="term" value="F:GTPase activity"/>
    <property type="evidence" value="ECO:0007669"/>
    <property type="project" value="UniProtKB-UniRule"/>
</dbReference>
<dbReference type="Gene3D" id="3.40.50.11060">
    <property type="entry name" value="GTPase HflX, N-terminal domain"/>
    <property type="match status" value="1"/>
</dbReference>
<evidence type="ECO:0000313" key="12">
    <source>
        <dbReference type="Proteomes" id="UP000234789"/>
    </source>
</evidence>
<dbReference type="Pfam" id="PF16360">
    <property type="entry name" value="GTP-bdg_M"/>
    <property type="match status" value="1"/>
</dbReference>
<dbReference type="GO" id="GO:0046872">
    <property type="term" value="F:metal ion binding"/>
    <property type="evidence" value="ECO:0007669"/>
    <property type="project" value="UniProtKB-KW"/>
</dbReference>
<dbReference type="InterPro" id="IPR006073">
    <property type="entry name" value="GTP-bd"/>
</dbReference>
<dbReference type="GO" id="GO:0043022">
    <property type="term" value="F:ribosome binding"/>
    <property type="evidence" value="ECO:0007669"/>
    <property type="project" value="TreeGrafter"/>
</dbReference>
<sequence length="435" mass="49117">MTTHSNQHPRERAILVGVHEQNNHQFAYSMQELQGLAEACNIEVVAELTQKAERIHSTHYLGSGKLEELAALMEAYDSPTVICNDELSPSQIRNLEAAVKTKVIDRTIVILDIFAERAQTKEAQLQVEVARLNYMLPRLVGLRESLGRQGGGGGAGLRNRGAGETKLELDRRRIEERIHLLETELEKLVHQRQVQRKRRKKNEIPVLALVGYTNAGKSTLLNALVDTFHPDSGKNVLAKDMLFATLETSVRSIELPDRKSFLLTDTVGFVSGLPHHLIKAFRSTLEEVAEADLLVHVVDASNPEFKQQIEVTEQTLKELGADGIPMLYAFNKSDLAGRSYPRVEQDRVYLSASRREGVDELVAQIRKQIFRDYIAAEVVVPFHQGAWVSFFNEHAHVQETEYEEAGTRLKLEVREADLNRFYQETGAERQPAVRE</sequence>
<dbReference type="NCBIfam" id="TIGR03156">
    <property type="entry name" value="GTP_HflX"/>
    <property type="match status" value="1"/>
</dbReference>
<keyword evidence="1 6" id="KW-0963">Cytoplasm</keyword>
<dbReference type="InterPro" id="IPR030394">
    <property type="entry name" value="G_HFLX_dom"/>
</dbReference>
<dbReference type="Gene3D" id="6.10.250.2860">
    <property type="match status" value="1"/>
</dbReference>
<dbReference type="InterPro" id="IPR025121">
    <property type="entry name" value="GTPase_HflX_N"/>
</dbReference>
<dbReference type="PIRSF" id="PIRSF006809">
    <property type="entry name" value="GTP-binding_hflX_prd"/>
    <property type="match status" value="1"/>
</dbReference>
<dbReference type="InterPro" id="IPR016496">
    <property type="entry name" value="GTPase_HflX"/>
</dbReference>
<evidence type="ECO:0000256" key="7">
    <source>
        <dbReference type="PIRSR" id="PIRSR006809-1"/>
    </source>
</evidence>
<name>A0A2N5N0V3_9BACL</name>
<dbReference type="Pfam" id="PF01926">
    <property type="entry name" value="MMR_HSR1"/>
    <property type="match status" value="1"/>
</dbReference>
<dbReference type="Gene3D" id="3.40.50.300">
    <property type="entry name" value="P-loop containing nucleotide triphosphate hydrolases"/>
    <property type="match status" value="1"/>
</dbReference>
<organism evidence="11 12">
    <name type="scientific">Paenibacillus pasadenensis</name>
    <dbReference type="NCBI Taxonomy" id="217090"/>
    <lineage>
        <taxon>Bacteria</taxon>
        <taxon>Bacillati</taxon>
        <taxon>Bacillota</taxon>
        <taxon>Bacilli</taxon>
        <taxon>Bacillales</taxon>
        <taxon>Paenibacillaceae</taxon>
        <taxon>Paenibacillus</taxon>
    </lineage>
</organism>
<feature type="binding site" evidence="7">
    <location>
        <begin position="211"/>
        <end position="218"/>
    </location>
    <ligand>
        <name>GTP</name>
        <dbReference type="ChEBI" id="CHEBI:37565"/>
    </ligand>
</feature>
<keyword evidence="2 8" id="KW-0479">Metal-binding</keyword>
<evidence type="ECO:0000256" key="9">
    <source>
        <dbReference type="SAM" id="Coils"/>
    </source>
</evidence>
<comment type="similarity">
    <text evidence="6">Belongs to the TRAFAC class OBG-HflX-like GTPase superfamily. HflX GTPase family.</text>
</comment>
<comment type="caution">
    <text evidence="11">The sequence shown here is derived from an EMBL/GenBank/DDBJ whole genome shotgun (WGS) entry which is preliminary data.</text>
</comment>
<dbReference type="HAMAP" id="MF_00900">
    <property type="entry name" value="GTPase_HflX"/>
    <property type="match status" value="1"/>
</dbReference>
<dbReference type="CDD" id="cd01878">
    <property type="entry name" value="HflX"/>
    <property type="match status" value="1"/>
</dbReference>
<evidence type="ECO:0000256" key="3">
    <source>
        <dbReference type="ARBA" id="ARBA00022741"/>
    </source>
</evidence>
<dbReference type="PRINTS" id="PR00326">
    <property type="entry name" value="GTP1OBG"/>
</dbReference>
<keyword evidence="9" id="KW-0175">Coiled coil</keyword>
<evidence type="ECO:0000256" key="1">
    <source>
        <dbReference type="ARBA" id="ARBA00022490"/>
    </source>
</evidence>
<dbReference type="PROSITE" id="PS51705">
    <property type="entry name" value="G_HFLX"/>
    <property type="match status" value="1"/>
</dbReference>
<evidence type="ECO:0000259" key="10">
    <source>
        <dbReference type="PROSITE" id="PS51705"/>
    </source>
</evidence>
<feature type="binding site" evidence="8">
    <location>
        <position position="245"/>
    </location>
    <ligand>
        <name>Mg(2+)</name>
        <dbReference type="ChEBI" id="CHEBI:18420"/>
    </ligand>
</feature>
<dbReference type="InterPro" id="IPR032305">
    <property type="entry name" value="GTP-bd_M"/>
</dbReference>
<comment type="function">
    <text evidence="6">GTPase that associates with the 50S ribosomal subunit and may have a role during protein synthesis or ribosome biogenesis.</text>
</comment>